<dbReference type="KEGG" id="spsw:Sps_01448"/>
<organism evidence="2 3">
    <name type="scientific">Shewanella psychrophila</name>
    <dbReference type="NCBI Taxonomy" id="225848"/>
    <lineage>
        <taxon>Bacteria</taxon>
        <taxon>Pseudomonadati</taxon>
        <taxon>Pseudomonadota</taxon>
        <taxon>Gammaproteobacteria</taxon>
        <taxon>Alteromonadales</taxon>
        <taxon>Shewanellaceae</taxon>
        <taxon>Shewanella</taxon>
    </lineage>
</organism>
<dbReference type="RefSeq" id="WP_077751905.1">
    <property type="nucleotide sequence ID" value="NZ_CP014782.1"/>
</dbReference>
<evidence type="ECO:0000313" key="3">
    <source>
        <dbReference type="Proteomes" id="UP000189545"/>
    </source>
</evidence>
<dbReference type="STRING" id="225848.Sps_01448"/>
<dbReference type="GO" id="GO:0004803">
    <property type="term" value="F:transposase activity"/>
    <property type="evidence" value="ECO:0007669"/>
    <property type="project" value="InterPro"/>
</dbReference>
<keyword evidence="3" id="KW-1185">Reference proteome</keyword>
<evidence type="ECO:0000259" key="1">
    <source>
        <dbReference type="Pfam" id="PF04986"/>
    </source>
</evidence>
<dbReference type="GO" id="GO:0003677">
    <property type="term" value="F:DNA binding"/>
    <property type="evidence" value="ECO:0007669"/>
    <property type="project" value="InterPro"/>
</dbReference>
<feature type="domain" description="Transposase IS801/IS1294" evidence="1">
    <location>
        <begin position="31"/>
        <end position="110"/>
    </location>
</feature>
<name>A0A1S6HM79_9GAMM</name>
<protein>
    <submittedName>
        <fullName evidence="2">Putative transposase</fullName>
    </submittedName>
</protein>
<proteinExistence type="predicted"/>
<evidence type="ECO:0000313" key="2">
    <source>
        <dbReference type="EMBL" id="AQS36614.1"/>
    </source>
</evidence>
<dbReference type="GO" id="GO:0006313">
    <property type="term" value="P:DNA transposition"/>
    <property type="evidence" value="ECO:0007669"/>
    <property type="project" value="InterPro"/>
</dbReference>
<sequence length="133" mass="15135">MTARIEDLNGIIKALWVKHPDGFYAHPGNGKVPTKHYRGLLKYLTKYLATPPIGVSRITCVSDGYVSYYQAYNKQREYECVEAEVFIGRMVQHILPKGFQRIRYYGLQATASFKKWVEIIAKTAGDLVDGMIS</sequence>
<dbReference type="AlphaFoldDB" id="A0A1S6HM79"/>
<dbReference type="OrthoDB" id="6979325at2"/>
<dbReference type="Proteomes" id="UP000189545">
    <property type="component" value="Chromosome"/>
</dbReference>
<gene>
    <name evidence="2" type="ORF">Sps_01448</name>
</gene>
<accession>A0A1S6HM79</accession>
<reference evidence="2 3" key="1">
    <citation type="submission" date="2016-03" db="EMBL/GenBank/DDBJ databases">
        <title>Complete genome sequence of Shewanella psychrophila WP2, a deep sea bacterium isolated from west Pacific sediment.</title>
        <authorList>
            <person name="Xu G."/>
            <person name="Jian H."/>
        </authorList>
    </citation>
    <scope>NUCLEOTIDE SEQUENCE [LARGE SCALE GENOMIC DNA]</scope>
    <source>
        <strain evidence="2 3">WP2</strain>
    </source>
</reference>
<dbReference type="Pfam" id="PF04986">
    <property type="entry name" value="Y2_Tnp"/>
    <property type="match status" value="1"/>
</dbReference>
<dbReference type="InterPro" id="IPR007069">
    <property type="entry name" value="Transposase_32"/>
</dbReference>
<dbReference type="EMBL" id="CP014782">
    <property type="protein sequence ID" value="AQS36614.1"/>
    <property type="molecule type" value="Genomic_DNA"/>
</dbReference>